<evidence type="ECO:0000256" key="2">
    <source>
        <dbReference type="ARBA" id="ARBA00006181"/>
    </source>
</evidence>
<dbReference type="SMART" id="SM00538">
    <property type="entry name" value="POP4"/>
    <property type="match status" value="1"/>
</dbReference>
<dbReference type="Gene3D" id="2.30.30.210">
    <property type="entry name" value="Ribonuclease P/MRP, subunit p29"/>
    <property type="match status" value="1"/>
</dbReference>
<dbReference type="InterPro" id="IPR002730">
    <property type="entry name" value="Rpp29/RNP1"/>
</dbReference>
<proteinExistence type="inferred from homology"/>
<protein>
    <submittedName>
        <fullName evidence="9">Uncharacterized protein</fullName>
    </submittedName>
</protein>
<keyword evidence="10" id="KW-1185">Reference proteome</keyword>
<gene>
    <name evidence="9" type="ORF">DB88DRAFT_538176</name>
</gene>
<organism evidence="9 10">
    <name type="scientific">Papiliotrema laurentii</name>
    <name type="common">Cryptococcus laurentii</name>
    <dbReference type="NCBI Taxonomy" id="5418"/>
    <lineage>
        <taxon>Eukaryota</taxon>
        <taxon>Fungi</taxon>
        <taxon>Dikarya</taxon>
        <taxon>Basidiomycota</taxon>
        <taxon>Agaricomycotina</taxon>
        <taxon>Tremellomycetes</taxon>
        <taxon>Tremellales</taxon>
        <taxon>Rhynchogastremaceae</taxon>
        <taxon>Papiliotrema</taxon>
    </lineage>
</organism>
<dbReference type="InterPro" id="IPR023534">
    <property type="entry name" value="Rof/RNase_P-like"/>
</dbReference>
<dbReference type="InterPro" id="IPR023538">
    <property type="entry name" value="RNP1"/>
</dbReference>
<keyword evidence="3" id="KW-0963">Cytoplasm</keyword>
<evidence type="ECO:0000313" key="10">
    <source>
        <dbReference type="Proteomes" id="UP001182556"/>
    </source>
</evidence>
<dbReference type="Proteomes" id="UP001182556">
    <property type="component" value="Unassembled WGS sequence"/>
</dbReference>
<dbReference type="GO" id="GO:0001682">
    <property type="term" value="P:tRNA 5'-leader removal"/>
    <property type="evidence" value="ECO:0007669"/>
    <property type="project" value="InterPro"/>
</dbReference>
<keyword evidence="7" id="KW-0378">Hydrolase</keyword>
<dbReference type="PANTHER" id="PTHR13348">
    <property type="entry name" value="RIBONUCLEASE P SUBUNIT P29"/>
    <property type="match status" value="1"/>
</dbReference>
<reference evidence="9" key="1">
    <citation type="submission" date="2023-02" db="EMBL/GenBank/DDBJ databases">
        <title>Identification and recombinant expression of a fungal hydrolase from Papiliotrema laurentii that hydrolyzes apple cutin and clears colloidal polyester polyurethane.</title>
        <authorList>
            <consortium name="DOE Joint Genome Institute"/>
            <person name="Roman V.A."/>
            <person name="Bojanowski C."/>
            <person name="Crable B.R."/>
            <person name="Wagner D.N."/>
            <person name="Hung C.S."/>
            <person name="Nadeau L.J."/>
            <person name="Schratz L."/>
            <person name="Haridas S."/>
            <person name="Pangilinan J."/>
            <person name="Lipzen A."/>
            <person name="Na H."/>
            <person name="Yan M."/>
            <person name="Ng V."/>
            <person name="Grigoriev I.V."/>
            <person name="Spatafora J.W."/>
            <person name="Barlow D."/>
            <person name="Biffinger J."/>
            <person name="Kelley-Loughnane N."/>
            <person name="Varaljay V.A."/>
            <person name="Crookes-Goodson W.J."/>
        </authorList>
    </citation>
    <scope>NUCLEOTIDE SEQUENCE</scope>
    <source>
        <strain evidence="9">5307AH</strain>
    </source>
</reference>
<evidence type="ECO:0000256" key="1">
    <source>
        <dbReference type="ARBA" id="ARBA00004123"/>
    </source>
</evidence>
<dbReference type="InterPro" id="IPR016848">
    <property type="entry name" value="RNase_P/MRP_Rpp29-subunit"/>
</dbReference>
<dbReference type="GO" id="GO:0033204">
    <property type="term" value="F:ribonuclease P RNA binding"/>
    <property type="evidence" value="ECO:0007669"/>
    <property type="project" value="InterPro"/>
</dbReference>
<feature type="compositionally biased region" description="Basic and acidic residues" evidence="8">
    <location>
        <begin position="83"/>
        <end position="100"/>
    </location>
</feature>
<comment type="caution">
    <text evidence="9">The sequence shown here is derived from an EMBL/GenBank/DDBJ whole genome shotgun (WGS) entry which is preliminary data.</text>
</comment>
<sequence length="363" mass="38994">MASPHAGPSTQPTLDPYRTIATAIQRPLAPYLPPGAVPTLPSLLGTSESTYKDRVEGKTLILDDSTIPKSGSTLVTGRKRHRGDPTARRAARDAAEAQQQHRADLGLVGIRKARKKGGIVNRGNHIDYQSLLPLHYMHTAYLVSLLNFPPLPSPIPSSSTLPAGATQDGISVKLLKADFTGIILLVESSRNPSLIGLRGIVIEETGSTFRIVSTDSKVRVVPKEGTQFVISFPAYSPPSSSTAAADDGAPIDWETHLRVCPRIEMLLLGTNFGYRSGDRAGRKFKLAQGQVGSGWGESWVKGEWDAVFPPVPTKRRRKGGKERSSDPTSAGGMEKGVGAEGMRKKGKSRRKDPFAGGSREAVF</sequence>
<dbReference type="Pfam" id="PF01868">
    <property type="entry name" value="RNase_P-MRP_p29"/>
    <property type="match status" value="1"/>
</dbReference>
<evidence type="ECO:0000256" key="4">
    <source>
        <dbReference type="ARBA" id="ARBA00022694"/>
    </source>
</evidence>
<dbReference type="PANTHER" id="PTHR13348:SF0">
    <property type="entry name" value="RIBONUCLEASE P PROTEIN SUBUNIT P29"/>
    <property type="match status" value="1"/>
</dbReference>
<dbReference type="SUPFAM" id="SSF101744">
    <property type="entry name" value="Rof/RNase P subunit-like"/>
    <property type="match status" value="1"/>
</dbReference>
<evidence type="ECO:0000256" key="5">
    <source>
        <dbReference type="ARBA" id="ARBA00022722"/>
    </source>
</evidence>
<evidence type="ECO:0000313" key="9">
    <source>
        <dbReference type="EMBL" id="KAK1926261.1"/>
    </source>
</evidence>
<comment type="similarity">
    <text evidence="2">Belongs to the eukaryotic/archaeal RNase P protein component 1 family.</text>
</comment>
<name>A0AAD9FUB6_PAPLA</name>
<dbReference type="HAMAP" id="MF_00754">
    <property type="entry name" value="RNase_P_1"/>
    <property type="match status" value="1"/>
</dbReference>
<evidence type="ECO:0000256" key="7">
    <source>
        <dbReference type="ARBA" id="ARBA00022801"/>
    </source>
</evidence>
<dbReference type="InterPro" id="IPR036980">
    <property type="entry name" value="RNase_P/MRP_Rpp29_sf"/>
</dbReference>
<comment type="subcellular location">
    <subcellularLocation>
        <location evidence="1">Nucleus</location>
    </subcellularLocation>
</comment>
<accession>A0AAD9FUB6</accession>
<keyword evidence="5" id="KW-0540">Nuclease</keyword>
<dbReference type="GO" id="GO:0030677">
    <property type="term" value="C:ribonuclease P complex"/>
    <property type="evidence" value="ECO:0007669"/>
    <property type="project" value="InterPro"/>
</dbReference>
<feature type="region of interest" description="Disordered" evidence="8">
    <location>
        <begin position="309"/>
        <end position="363"/>
    </location>
</feature>
<dbReference type="GO" id="GO:0016787">
    <property type="term" value="F:hydrolase activity"/>
    <property type="evidence" value="ECO:0007669"/>
    <property type="project" value="UniProtKB-KW"/>
</dbReference>
<dbReference type="EMBL" id="JAODAN010000002">
    <property type="protein sequence ID" value="KAK1926261.1"/>
    <property type="molecule type" value="Genomic_DNA"/>
</dbReference>
<keyword evidence="6" id="KW-0255">Endonuclease</keyword>
<keyword evidence="4" id="KW-0819">tRNA processing</keyword>
<evidence type="ECO:0000256" key="3">
    <source>
        <dbReference type="ARBA" id="ARBA00022490"/>
    </source>
</evidence>
<dbReference type="AlphaFoldDB" id="A0AAD9FUB6"/>
<evidence type="ECO:0000256" key="8">
    <source>
        <dbReference type="SAM" id="MobiDB-lite"/>
    </source>
</evidence>
<evidence type="ECO:0000256" key="6">
    <source>
        <dbReference type="ARBA" id="ARBA00022759"/>
    </source>
</evidence>
<dbReference type="GO" id="GO:0000172">
    <property type="term" value="C:ribonuclease MRP complex"/>
    <property type="evidence" value="ECO:0007669"/>
    <property type="project" value="InterPro"/>
</dbReference>
<feature type="region of interest" description="Disordered" evidence="8">
    <location>
        <begin position="71"/>
        <end position="100"/>
    </location>
</feature>
<dbReference type="GO" id="GO:0004519">
    <property type="term" value="F:endonuclease activity"/>
    <property type="evidence" value="ECO:0007669"/>
    <property type="project" value="UniProtKB-KW"/>
</dbReference>
<dbReference type="GO" id="GO:0006364">
    <property type="term" value="P:rRNA processing"/>
    <property type="evidence" value="ECO:0007669"/>
    <property type="project" value="TreeGrafter"/>
</dbReference>
<dbReference type="GO" id="GO:0005634">
    <property type="term" value="C:nucleus"/>
    <property type="evidence" value="ECO:0007669"/>
    <property type="project" value="UniProtKB-SubCell"/>
</dbReference>